<keyword evidence="1" id="KW-0472">Membrane</keyword>
<dbReference type="RefSeq" id="WP_183867892.1">
    <property type="nucleotide sequence ID" value="NZ_JACHCF010000006.1"/>
</dbReference>
<keyword evidence="1" id="KW-1133">Transmembrane helix</keyword>
<evidence type="ECO:0000256" key="1">
    <source>
        <dbReference type="SAM" id="Phobius"/>
    </source>
</evidence>
<proteinExistence type="predicted"/>
<organism evidence="2 3">
    <name type="scientific">Pedobacter cryoconitis</name>
    <dbReference type="NCBI Taxonomy" id="188932"/>
    <lineage>
        <taxon>Bacteria</taxon>
        <taxon>Pseudomonadati</taxon>
        <taxon>Bacteroidota</taxon>
        <taxon>Sphingobacteriia</taxon>
        <taxon>Sphingobacteriales</taxon>
        <taxon>Sphingobacteriaceae</taxon>
        <taxon>Pedobacter</taxon>
    </lineage>
</organism>
<reference evidence="2 3" key="1">
    <citation type="submission" date="2020-08" db="EMBL/GenBank/DDBJ databases">
        <title>Genomic Encyclopedia of Type Strains, Phase IV (KMG-V): Genome sequencing to study the core and pangenomes of soil and plant-associated prokaryotes.</title>
        <authorList>
            <person name="Whitman W."/>
        </authorList>
    </citation>
    <scope>NUCLEOTIDE SEQUENCE [LARGE SCALE GENOMIC DNA]</scope>
    <source>
        <strain evidence="2 3">MP7CTX6</strain>
    </source>
</reference>
<dbReference type="EMBL" id="JACHCF010000006">
    <property type="protein sequence ID" value="MBB5621965.1"/>
    <property type="molecule type" value="Genomic_DNA"/>
</dbReference>
<evidence type="ECO:0000313" key="2">
    <source>
        <dbReference type="EMBL" id="MBB5621965.1"/>
    </source>
</evidence>
<evidence type="ECO:0000313" key="3">
    <source>
        <dbReference type="Proteomes" id="UP000537718"/>
    </source>
</evidence>
<name>A0A7W8YUD2_9SPHI</name>
<dbReference type="Proteomes" id="UP000537718">
    <property type="component" value="Unassembled WGS sequence"/>
</dbReference>
<accession>A0A7W8YUD2</accession>
<feature type="transmembrane region" description="Helical" evidence="1">
    <location>
        <begin position="23"/>
        <end position="41"/>
    </location>
</feature>
<keyword evidence="1" id="KW-0812">Transmembrane</keyword>
<comment type="caution">
    <text evidence="2">The sequence shown here is derived from an EMBL/GenBank/DDBJ whole genome shotgun (WGS) entry which is preliminary data.</text>
</comment>
<protein>
    <submittedName>
        <fullName evidence="2">Uncharacterized protein</fullName>
    </submittedName>
</protein>
<sequence>MINDKNLGLMDQLFLFFSKDVKVTMLVILTLTNIFFMRKWIGVNDDLQANKDKMYERVIAEVKGEVNKQIRPIQNASERTNGKVDTLLSKADSTLNNVNHYIYQKKK</sequence>
<gene>
    <name evidence="2" type="ORF">HDE69_003028</name>
</gene>
<dbReference type="AlphaFoldDB" id="A0A7W8YUD2"/>